<feature type="transmembrane region" description="Helical" evidence="1">
    <location>
        <begin position="88"/>
        <end position="112"/>
    </location>
</feature>
<sequence>MKIQLINLSVNENNNQLNFSICSRHFDFRIIHLEFTFDNIILFGVINELQNIAQIDMLSSKKLFSTSSDLNFIMILARPNIYFQSSTISSYILFVYQCIFFLCCICLIYIVKARSENLVNELKIAFNTNIYIKLLFIFLHVSIRTIKQGFGYIIIDICFQTIKQNINDIIQVSLSFIIILGIDILILFFTKMFSYNWALDFQRQHLIINESSLIYYRVFIKLLQLSFVFYDQDFQIFRITQTLLPVISSLIQIYQMQKLKQLIYDYYYKVILAINLIIITLCLNHLMYELFSQYQFQEIWILLFIVPFYCFINQIKRHFQEHFINFQNSSIENSNYVLFQIIYNMNRQKDSFNSEIIYLMFLQKHSQSCNNLQCACQKRLQSNNFQQISYQIFFKDLLQQYEKQISTISFKCTQDQIIFSYFQLLFFLKQYLTNISKQYFKNQTELKFKIKFQNQKILTSKKKYLKFIIYINYLYQKQLKIQCDQIFFQNFPLKKIVNYLILKRTMQPLKNFFKQNNKFLKLKKFQFRFCNKKSITWKKFIQISLNNVQKNQLINQYKTKQMDQNSQGFVLNKNQKSQNILMFYHIEILNDIISPQNQNSTTSCKFSNLIVQINNKSSIKILKCSYNQKDKFDKLDVLSLQDMIPNYIQVSHMKLIENFIAGFAMFVQKKIDLLMDLSLLNLTSIEMILFFCKKKDNQFSIFLDDTKRIINIDEELFTDILNIDGVFAQYFIGLEINVIFENFNQLTYDQIYNQQNFYFVDPNKINSSNLIKSQQRNIQSQWNYTESLITYQCNLLLARKKNEFGSNYYEIVLKNPKHKKSKEETFNHQLKQSENLIPFTPYDESIIVDKPFVIDQSLHNEKLYSQQFVLKSEIVYQNIIQSDIQQDEQFVFKKNNDEEQNMSEEIDLNTVRQKEKLKKLNTEGISSQQSAISVMQNSIFYRQFSLVNELVNSQKIPLIFRRMICFRIFLIIISIVGFSLYLYEINLFQYFQEDFKLLSMKNDIFYPILSFQLIRLSIVNYNVELFYKLITQQQFLELLIYPNSKLIGSYEKLKIGISNIVSEPIFFTLYHDQFLNLQFIQKGKLEKLMNLISNAYIEKGQADYESSYFYYNYKNMDTLLNAFNNANALAYDIQQTNLENFQQEIIQEKLKHLLFNQDQSFLNLEIQRLTLLQELIDQDYSQVQNYKLNFQEKDKYFVKMKSLCNKQSKDQMKRKAVIGQYYNIKAIILTLTHFVILALTFSILTTKVHETYSKIKKTGQLYEIFANLNINILSLYQSREVLYYKIALPFLNQTDFDQYYKIAQNGLAGIEQYIDKQWEFQSNNYFFDSDTFSLLIKFSDENLCEELLYIDKSLSICNTTLGGVLQKGFSSALIDIKNQIITEFEDTNFTIRKNYPIQELEGITILSYGLQYLIERFYEDLSSNNYKVEVIYNIITIICLCISLINGLVLLKFDQMILSRKYKLLTKFIYSVPLASILFDDNFLRNTRSYFVNQKLI</sequence>
<feature type="transmembrane region" description="Helical" evidence="1">
    <location>
        <begin position="964"/>
        <end position="984"/>
    </location>
</feature>
<gene>
    <name evidence="2" type="ORF">PSON_ATCC_30995.1.T0300043</name>
</gene>
<dbReference type="OrthoDB" id="303918at2759"/>
<feature type="transmembrane region" description="Helical" evidence="1">
    <location>
        <begin position="169"/>
        <end position="193"/>
    </location>
</feature>
<comment type="caution">
    <text evidence="2">The sequence shown here is derived from an EMBL/GenBank/DDBJ whole genome shotgun (WGS) entry which is preliminary data.</text>
</comment>
<reference evidence="2" key="1">
    <citation type="submission" date="2021-01" db="EMBL/GenBank/DDBJ databases">
        <authorList>
            <consortium name="Genoscope - CEA"/>
            <person name="William W."/>
        </authorList>
    </citation>
    <scope>NUCLEOTIDE SEQUENCE</scope>
</reference>
<protein>
    <recommendedName>
        <fullName evidence="4">Transmembrane protein</fullName>
    </recommendedName>
</protein>
<keyword evidence="3" id="KW-1185">Reference proteome</keyword>
<name>A0A8S1LW16_9CILI</name>
<accession>A0A8S1LW16</accession>
<organism evidence="2 3">
    <name type="scientific">Paramecium sonneborni</name>
    <dbReference type="NCBI Taxonomy" id="65129"/>
    <lineage>
        <taxon>Eukaryota</taxon>
        <taxon>Sar</taxon>
        <taxon>Alveolata</taxon>
        <taxon>Ciliophora</taxon>
        <taxon>Intramacronucleata</taxon>
        <taxon>Oligohymenophorea</taxon>
        <taxon>Peniculida</taxon>
        <taxon>Parameciidae</taxon>
        <taxon>Paramecium</taxon>
    </lineage>
</organism>
<feature type="transmembrane region" description="Helical" evidence="1">
    <location>
        <begin position="294"/>
        <end position="312"/>
    </location>
</feature>
<evidence type="ECO:0000313" key="3">
    <source>
        <dbReference type="Proteomes" id="UP000692954"/>
    </source>
</evidence>
<keyword evidence="1" id="KW-1133">Transmembrane helix</keyword>
<evidence type="ECO:0000313" key="2">
    <source>
        <dbReference type="EMBL" id="CAD8072938.1"/>
    </source>
</evidence>
<keyword evidence="1" id="KW-0472">Membrane</keyword>
<evidence type="ECO:0000256" key="1">
    <source>
        <dbReference type="SAM" id="Phobius"/>
    </source>
</evidence>
<evidence type="ECO:0008006" key="4">
    <source>
        <dbReference type="Google" id="ProtNLM"/>
    </source>
</evidence>
<keyword evidence="1" id="KW-0812">Transmembrane</keyword>
<dbReference type="Proteomes" id="UP000692954">
    <property type="component" value="Unassembled WGS sequence"/>
</dbReference>
<feature type="transmembrane region" description="Helical" evidence="1">
    <location>
        <begin position="1222"/>
        <end position="1244"/>
    </location>
</feature>
<feature type="transmembrane region" description="Helical" evidence="1">
    <location>
        <begin position="124"/>
        <end position="143"/>
    </location>
</feature>
<dbReference type="EMBL" id="CAJJDN010000030">
    <property type="protein sequence ID" value="CAD8072938.1"/>
    <property type="molecule type" value="Genomic_DNA"/>
</dbReference>
<feature type="transmembrane region" description="Helical" evidence="1">
    <location>
        <begin position="266"/>
        <end position="288"/>
    </location>
</feature>
<proteinExistence type="predicted"/>
<feature type="transmembrane region" description="Helical" evidence="1">
    <location>
        <begin position="1430"/>
        <end position="1451"/>
    </location>
</feature>
<feature type="transmembrane region" description="Helical" evidence="1">
    <location>
        <begin position="1004"/>
        <end position="1023"/>
    </location>
</feature>